<keyword evidence="1" id="KW-0175">Coiled coil</keyword>
<evidence type="ECO:0000313" key="4">
    <source>
        <dbReference type="Proteomes" id="UP000002872"/>
    </source>
</evidence>
<accession>I3EKL9</accession>
<organism evidence="3 4">
    <name type="scientific">Nematocida parisii (strain ERTm3)</name>
    <name type="common">Nematode killer fungus</name>
    <dbReference type="NCBI Taxonomy" id="935791"/>
    <lineage>
        <taxon>Eukaryota</taxon>
        <taxon>Fungi</taxon>
        <taxon>Fungi incertae sedis</taxon>
        <taxon>Microsporidia</taxon>
        <taxon>Nematocida</taxon>
    </lineage>
</organism>
<feature type="region of interest" description="Disordered" evidence="2">
    <location>
        <begin position="1"/>
        <end position="21"/>
    </location>
</feature>
<evidence type="ECO:0000256" key="1">
    <source>
        <dbReference type="SAM" id="Coils"/>
    </source>
</evidence>
<feature type="coiled-coil region" evidence="1">
    <location>
        <begin position="166"/>
        <end position="193"/>
    </location>
</feature>
<dbReference type="AlphaFoldDB" id="I3EKL9"/>
<feature type="compositionally biased region" description="Basic and acidic residues" evidence="2">
    <location>
        <begin position="1"/>
        <end position="17"/>
    </location>
</feature>
<reference evidence="3" key="1">
    <citation type="submission" date="2011-01" db="EMBL/GenBank/DDBJ databases">
        <title>The Genome Sequence of Nematocida parisii strain ERTm3.</title>
        <authorList>
            <consortium name="The Broad Institute Genome Sequencing Platform"/>
            <consortium name="The Broad Institute Genome Sequencing Center for Infectious Disease"/>
            <person name="Cuomo C."/>
            <person name="Troemel E."/>
            <person name="Young S.K."/>
            <person name="Zeng Q."/>
            <person name="Gargeya S."/>
            <person name="Fitzgerald M."/>
            <person name="Haas B."/>
            <person name="Abouelleil A."/>
            <person name="Alvarado L."/>
            <person name="Arachchi H.M."/>
            <person name="Berlin A."/>
            <person name="Chapman S.B."/>
            <person name="Gearin G."/>
            <person name="Goldberg J."/>
            <person name="Griggs A."/>
            <person name="Gujja S."/>
            <person name="Hansen M."/>
            <person name="Heiman D."/>
            <person name="Howarth C."/>
            <person name="Larimer J."/>
            <person name="Lui A."/>
            <person name="MacDonald P.J.P."/>
            <person name="McCowen C."/>
            <person name="Montmayeur A."/>
            <person name="Murphy C."/>
            <person name="Neiman D."/>
            <person name="Pearson M."/>
            <person name="Priest M."/>
            <person name="Roberts A."/>
            <person name="Saif S."/>
            <person name="Shea T."/>
            <person name="Sisk P."/>
            <person name="Stolte C."/>
            <person name="Sykes S."/>
            <person name="Wortman J."/>
            <person name="Nusbaum C."/>
            <person name="Birren B."/>
        </authorList>
    </citation>
    <scope>NUCLEOTIDE SEQUENCE</scope>
    <source>
        <strain evidence="3">ERTm3</strain>
    </source>
</reference>
<evidence type="ECO:0000256" key="2">
    <source>
        <dbReference type="SAM" id="MobiDB-lite"/>
    </source>
</evidence>
<dbReference type="InParanoid" id="I3EKL9"/>
<protein>
    <submittedName>
        <fullName evidence="3">Uncharacterized protein</fullName>
    </submittedName>
</protein>
<name>I3EKL9_NEMP3</name>
<feature type="coiled-coil region" evidence="1">
    <location>
        <begin position="34"/>
        <end position="120"/>
    </location>
</feature>
<gene>
    <name evidence="3" type="ORF">NEQG_00536</name>
</gene>
<dbReference type="Proteomes" id="UP000002872">
    <property type="component" value="Unassembled WGS sequence"/>
</dbReference>
<proteinExistence type="predicted"/>
<dbReference type="OMA" id="KMPRPVF"/>
<keyword evidence="4" id="KW-1185">Reference proteome</keyword>
<evidence type="ECO:0000313" key="3">
    <source>
        <dbReference type="EMBL" id="EIJ89766.1"/>
    </source>
</evidence>
<dbReference type="STRING" id="935791.I3EKL9"/>
<dbReference type="HOGENOM" id="CLU_687143_0_0_1"/>
<dbReference type="VEuPathDB" id="MicrosporidiaDB:NEQG_00536"/>
<dbReference type="OrthoDB" id="2190207at2759"/>
<sequence>MNMNAVRERKPEEDTKKNQKQFKFPGAKKHFDIVRECTTEINRIKDTIESTKDRLKGRIEEFRKQTGQKELYDSKDKIQANITELKQEKKKLSDEVILAKNELKELSQAVGEEKKKLNMQSTAELKNKLASINNRIMEKPVNVKEERELSAEKNQIIKLLSMQGIFKEKDEKIKEMEDQKKKKEANLSVKKQELEIQSKLFVDIQEKIGAIKKTVYPEDIKKMQADIAAMNADIAALSQKRTDEFETMGKKSEEFDLKAAEIELAKSRKNALVDQETLISSLQEEKDMMEKSLHGNPSEKLKSVKSALSKYATAPQKGKSTMVTLPMHLVNQLVMFRISIPKTTADVEKTLKKIDMVAKSEEENFLSKKEQLSADIAAITEKIKKAKEAHQKMPRPVFPRMLE</sequence>
<dbReference type="EMBL" id="GL870876">
    <property type="protein sequence ID" value="EIJ89766.1"/>
    <property type="molecule type" value="Genomic_DNA"/>
</dbReference>